<dbReference type="RefSeq" id="WP_216521752.1">
    <property type="nucleotide sequence ID" value="NZ_JAHLPM010000020.1"/>
</dbReference>
<evidence type="ECO:0000313" key="2">
    <source>
        <dbReference type="Proteomes" id="UP000749471"/>
    </source>
</evidence>
<keyword evidence="2" id="KW-1185">Reference proteome</keyword>
<comment type="caution">
    <text evidence="1">The sequence shown here is derived from an EMBL/GenBank/DDBJ whole genome shotgun (WGS) entry which is preliminary data.</text>
</comment>
<sequence>MSRIKLALEVVSDLRNLADSIESLVQVIETTNYESVETEEKLPTLEEVRHHLALLSQRGKQAEVKALITKYGVRKLSEIPKEKYPELLKDAEGIQ</sequence>
<dbReference type="Proteomes" id="UP000749471">
    <property type="component" value="Unassembled WGS sequence"/>
</dbReference>
<gene>
    <name evidence="1" type="ORF">KQI42_17925</name>
</gene>
<proteinExistence type="predicted"/>
<name>A0ABS6EAD0_9FIRM</name>
<accession>A0ABS6EAD0</accession>
<protein>
    <submittedName>
        <fullName evidence="1">rRNA biogenesis protein rrp5</fullName>
    </submittedName>
</protein>
<evidence type="ECO:0000313" key="1">
    <source>
        <dbReference type="EMBL" id="MBU5439893.1"/>
    </source>
</evidence>
<reference evidence="1 2" key="1">
    <citation type="submission" date="2021-06" db="EMBL/GenBank/DDBJ databases">
        <authorList>
            <person name="Sun Q."/>
            <person name="Li D."/>
        </authorList>
    </citation>
    <scope>NUCLEOTIDE SEQUENCE [LARGE SCALE GENOMIC DNA]</scope>
    <source>
        <strain evidence="1 2">MSJ-40</strain>
    </source>
</reference>
<dbReference type="EMBL" id="JAHLPM010000020">
    <property type="protein sequence ID" value="MBU5439893.1"/>
    <property type="molecule type" value="Genomic_DNA"/>
</dbReference>
<organism evidence="1 2">
    <name type="scientific">Tissierella simiarum</name>
    <dbReference type="NCBI Taxonomy" id="2841534"/>
    <lineage>
        <taxon>Bacteria</taxon>
        <taxon>Bacillati</taxon>
        <taxon>Bacillota</taxon>
        <taxon>Tissierellia</taxon>
        <taxon>Tissierellales</taxon>
        <taxon>Tissierellaceae</taxon>
        <taxon>Tissierella</taxon>
    </lineage>
</organism>